<dbReference type="RefSeq" id="WP_026992363.1">
    <property type="nucleotide sequence ID" value="NZ_JRLY01000001.1"/>
</dbReference>
<dbReference type="OrthoDB" id="9779622at2"/>
<dbReference type="SMART" id="SM00271">
    <property type="entry name" value="DnaJ"/>
    <property type="match status" value="1"/>
</dbReference>
<evidence type="ECO:0000313" key="5">
    <source>
        <dbReference type="Proteomes" id="UP000030111"/>
    </source>
</evidence>
<dbReference type="SUPFAM" id="SSF46565">
    <property type="entry name" value="Chaperone J-domain"/>
    <property type="match status" value="1"/>
</dbReference>
<dbReference type="Proteomes" id="UP000030111">
    <property type="component" value="Unassembled WGS sequence"/>
</dbReference>
<accession>A0A0A2MU28</accession>
<dbReference type="EMBL" id="JRLY01000001">
    <property type="protein sequence ID" value="KGO94983.1"/>
    <property type="molecule type" value="Genomic_DNA"/>
</dbReference>
<dbReference type="Pfam" id="PF00226">
    <property type="entry name" value="DnaJ"/>
    <property type="match status" value="1"/>
</dbReference>
<sequence length="226" mass="25562">MKDYYKILGVKHSASQAEIKKAYRLLAVAYHPDKNNGDKASEDRFKEISESYIILGDFAKRNAYDYTAGHQKNYRGQNIEAGKPTPITYLLLFKRIKDKVLHANGNVDKNNLFKVVDDLLTDDTIGFLIRVQDIATNNLIIDEILTCCIFLEGSLKASLYIKLKKLANGDVRFTEKVTLLNKQTDYITIKPTANSNEESLSKASVIMFVVFLLFFIVLIVVAGTRL</sequence>
<dbReference type="Gene3D" id="1.10.287.110">
    <property type="entry name" value="DnaJ domain"/>
    <property type="match status" value="1"/>
</dbReference>
<dbReference type="PRINTS" id="PR00625">
    <property type="entry name" value="JDOMAIN"/>
</dbReference>
<evidence type="ECO:0000313" key="4">
    <source>
        <dbReference type="EMBL" id="KGO94983.1"/>
    </source>
</evidence>
<dbReference type="AlphaFoldDB" id="A0A0A2MU28"/>
<feature type="transmembrane region" description="Helical" evidence="2">
    <location>
        <begin position="205"/>
        <end position="224"/>
    </location>
</feature>
<dbReference type="InterPro" id="IPR001623">
    <property type="entry name" value="DnaJ_domain"/>
</dbReference>
<dbReference type="STRING" id="1121898.GCA_000422725_00953"/>
<keyword evidence="1" id="KW-0143">Chaperone</keyword>
<organism evidence="4 5">
    <name type="scientific">Flavobacterium subsaxonicum WB 4.1-42 = DSM 21790</name>
    <dbReference type="NCBI Taxonomy" id="1121898"/>
    <lineage>
        <taxon>Bacteria</taxon>
        <taxon>Pseudomonadati</taxon>
        <taxon>Bacteroidota</taxon>
        <taxon>Flavobacteriia</taxon>
        <taxon>Flavobacteriales</taxon>
        <taxon>Flavobacteriaceae</taxon>
        <taxon>Flavobacterium</taxon>
    </lineage>
</organism>
<dbReference type="PANTHER" id="PTHR44145">
    <property type="entry name" value="DNAJ HOMOLOG SUBFAMILY A MEMBER 3, MITOCHONDRIAL"/>
    <property type="match status" value="1"/>
</dbReference>
<protein>
    <recommendedName>
        <fullName evidence="3">J domain-containing protein</fullName>
    </recommendedName>
</protein>
<comment type="caution">
    <text evidence="4">The sequence shown here is derived from an EMBL/GenBank/DDBJ whole genome shotgun (WGS) entry which is preliminary data.</text>
</comment>
<evidence type="ECO:0000256" key="2">
    <source>
        <dbReference type="SAM" id="Phobius"/>
    </source>
</evidence>
<dbReference type="PANTHER" id="PTHR44145:SF3">
    <property type="entry name" value="DNAJ HOMOLOG SUBFAMILY A MEMBER 3, MITOCHONDRIAL"/>
    <property type="match status" value="1"/>
</dbReference>
<evidence type="ECO:0000259" key="3">
    <source>
        <dbReference type="PROSITE" id="PS50076"/>
    </source>
</evidence>
<dbReference type="CDD" id="cd06257">
    <property type="entry name" value="DnaJ"/>
    <property type="match status" value="1"/>
</dbReference>
<keyword evidence="5" id="KW-1185">Reference proteome</keyword>
<name>A0A0A2MU28_9FLAO</name>
<proteinExistence type="predicted"/>
<feature type="domain" description="J" evidence="3">
    <location>
        <begin position="3"/>
        <end position="68"/>
    </location>
</feature>
<evidence type="ECO:0000256" key="1">
    <source>
        <dbReference type="ARBA" id="ARBA00023186"/>
    </source>
</evidence>
<keyword evidence="2" id="KW-1133">Transmembrane helix</keyword>
<dbReference type="InterPro" id="IPR051938">
    <property type="entry name" value="Apopto_cytoskel_mod"/>
</dbReference>
<dbReference type="InterPro" id="IPR036869">
    <property type="entry name" value="J_dom_sf"/>
</dbReference>
<gene>
    <name evidence="4" type="ORF">Q766_02410</name>
</gene>
<keyword evidence="2" id="KW-0812">Transmembrane</keyword>
<reference evidence="4 5" key="1">
    <citation type="submission" date="2013-09" db="EMBL/GenBank/DDBJ databases">
        <authorList>
            <person name="Zeng Z."/>
            <person name="Chen C."/>
        </authorList>
    </citation>
    <scope>NUCLEOTIDE SEQUENCE [LARGE SCALE GENOMIC DNA]</scope>
    <source>
        <strain evidence="4 5">WB 4.1-42</strain>
    </source>
</reference>
<keyword evidence="2" id="KW-0472">Membrane</keyword>
<dbReference type="eggNOG" id="COG0484">
    <property type="taxonomic scope" value="Bacteria"/>
</dbReference>
<dbReference type="PROSITE" id="PS50076">
    <property type="entry name" value="DNAJ_2"/>
    <property type="match status" value="1"/>
</dbReference>